<evidence type="ECO:0000313" key="8">
    <source>
        <dbReference type="Proteomes" id="UP001217754"/>
    </source>
</evidence>
<sequence>MAQGGFIPDMCLYMTYFYTSKEMNIRMSWFYTVLGFSQVIGSFLSVGFMKLNGMNGVAGWRYLFAFDACISGAIGLIAIAFMPGSITKTTTLVIRKPWLSEREEKILVNRLLRDDPTKGDMNNRQSVTWKGLWDCLRDYDAFPIYALAFINLIPYEPPKSYLSFILSELGFNTLMKEFNDGHH</sequence>
<keyword evidence="3 6" id="KW-0812">Transmembrane</keyword>
<dbReference type="GO" id="GO:0022857">
    <property type="term" value="F:transmembrane transporter activity"/>
    <property type="evidence" value="ECO:0007669"/>
    <property type="project" value="TreeGrafter"/>
</dbReference>
<reference evidence="7" key="1">
    <citation type="submission" date="2023-03" db="EMBL/GenBank/DDBJ databases">
        <title>Mating type loci evolution in Malassezia.</title>
        <authorList>
            <person name="Coelho M.A."/>
        </authorList>
    </citation>
    <scope>NUCLEOTIDE SEQUENCE</scope>
    <source>
        <strain evidence="7">CBS 9431</strain>
    </source>
</reference>
<proteinExistence type="predicted"/>
<feature type="transmembrane region" description="Helical" evidence="6">
    <location>
        <begin position="60"/>
        <end position="82"/>
    </location>
</feature>
<dbReference type="PANTHER" id="PTHR43791">
    <property type="entry name" value="PERMEASE-RELATED"/>
    <property type="match status" value="1"/>
</dbReference>
<dbReference type="GeneID" id="85223650"/>
<evidence type="ECO:0000256" key="3">
    <source>
        <dbReference type="ARBA" id="ARBA00022692"/>
    </source>
</evidence>
<keyword evidence="5 6" id="KW-0472">Membrane</keyword>
<evidence type="ECO:0000256" key="1">
    <source>
        <dbReference type="ARBA" id="ARBA00004141"/>
    </source>
</evidence>
<keyword evidence="4 6" id="KW-1133">Transmembrane helix</keyword>
<organism evidence="7 8">
    <name type="scientific">Malassezia japonica</name>
    <dbReference type="NCBI Taxonomy" id="223818"/>
    <lineage>
        <taxon>Eukaryota</taxon>
        <taxon>Fungi</taxon>
        <taxon>Dikarya</taxon>
        <taxon>Basidiomycota</taxon>
        <taxon>Ustilaginomycotina</taxon>
        <taxon>Malasseziomycetes</taxon>
        <taxon>Malasseziales</taxon>
        <taxon>Malasseziaceae</taxon>
        <taxon>Malassezia</taxon>
    </lineage>
</organism>
<evidence type="ECO:0000256" key="6">
    <source>
        <dbReference type="SAM" id="Phobius"/>
    </source>
</evidence>
<dbReference type="SUPFAM" id="SSF103473">
    <property type="entry name" value="MFS general substrate transporter"/>
    <property type="match status" value="1"/>
</dbReference>
<keyword evidence="8" id="KW-1185">Reference proteome</keyword>
<dbReference type="InterPro" id="IPR036259">
    <property type="entry name" value="MFS_trans_sf"/>
</dbReference>
<evidence type="ECO:0000256" key="2">
    <source>
        <dbReference type="ARBA" id="ARBA00022448"/>
    </source>
</evidence>
<evidence type="ECO:0000256" key="5">
    <source>
        <dbReference type="ARBA" id="ARBA00023136"/>
    </source>
</evidence>
<dbReference type="EMBL" id="CP119958">
    <property type="protein sequence ID" value="WFD37060.1"/>
    <property type="molecule type" value="Genomic_DNA"/>
</dbReference>
<evidence type="ECO:0000256" key="4">
    <source>
        <dbReference type="ARBA" id="ARBA00022989"/>
    </source>
</evidence>
<name>A0AAF0EUG4_9BASI</name>
<protein>
    <submittedName>
        <fullName evidence="7">Uncharacterized protein</fullName>
    </submittedName>
</protein>
<feature type="transmembrane region" description="Helical" evidence="6">
    <location>
        <begin position="29"/>
        <end position="48"/>
    </location>
</feature>
<accession>A0AAF0EUG4</accession>
<evidence type="ECO:0000313" key="7">
    <source>
        <dbReference type="EMBL" id="WFD37060.1"/>
    </source>
</evidence>
<dbReference type="GO" id="GO:0016020">
    <property type="term" value="C:membrane"/>
    <property type="evidence" value="ECO:0007669"/>
    <property type="project" value="UniProtKB-SubCell"/>
</dbReference>
<gene>
    <name evidence="7" type="ORF">MJAP1_000001</name>
</gene>
<keyword evidence="2" id="KW-0813">Transport</keyword>
<dbReference type="AlphaFoldDB" id="A0AAF0EUG4"/>
<dbReference type="RefSeq" id="XP_060119957.1">
    <property type="nucleotide sequence ID" value="XM_060263974.1"/>
</dbReference>
<dbReference type="Gene3D" id="1.20.1250.20">
    <property type="entry name" value="MFS general substrate transporter like domains"/>
    <property type="match status" value="1"/>
</dbReference>
<dbReference type="PANTHER" id="PTHR43791:SF65">
    <property type="entry name" value="MAJOR FACILITATOR SUPERFAMILY (MFS) PROFILE DOMAIN-CONTAINING PROTEIN-RELATED"/>
    <property type="match status" value="1"/>
</dbReference>
<comment type="subcellular location">
    <subcellularLocation>
        <location evidence="1">Membrane</location>
        <topology evidence="1">Multi-pass membrane protein</topology>
    </subcellularLocation>
</comment>
<dbReference type="Proteomes" id="UP001217754">
    <property type="component" value="Chromosome 1"/>
</dbReference>